<name>A0A4Z2FW14_9TELE</name>
<dbReference type="Proteomes" id="UP000314294">
    <property type="component" value="Unassembled WGS sequence"/>
</dbReference>
<protein>
    <submittedName>
        <fullName evidence="1">Uncharacterized protein</fullName>
    </submittedName>
</protein>
<dbReference type="AlphaFoldDB" id="A0A4Z2FW14"/>
<accession>A0A4Z2FW14</accession>
<sequence length="87" mass="9823">MYPVSTGLPGPPHGTELASKQTVRWGGRGVKRDETPKHLERGCVNSKFRFKGLEVWWSGGGSGGLEVWRRVWWSGGLEEGLVVWRRF</sequence>
<organism evidence="1 2">
    <name type="scientific">Liparis tanakae</name>
    <name type="common">Tanaka's snailfish</name>
    <dbReference type="NCBI Taxonomy" id="230148"/>
    <lineage>
        <taxon>Eukaryota</taxon>
        <taxon>Metazoa</taxon>
        <taxon>Chordata</taxon>
        <taxon>Craniata</taxon>
        <taxon>Vertebrata</taxon>
        <taxon>Euteleostomi</taxon>
        <taxon>Actinopterygii</taxon>
        <taxon>Neopterygii</taxon>
        <taxon>Teleostei</taxon>
        <taxon>Neoteleostei</taxon>
        <taxon>Acanthomorphata</taxon>
        <taxon>Eupercaria</taxon>
        <taxon>Perciformes</taxon>
        <taxon>Cottioidei</taxon>
        <taxon>Cottales</taxon>
        <taxon>Liparidae</taxon>
        <taxon>Liparis</taxon>
    </lineage>
</organism>
<dbReference type="EMBL" id="SRLO01000897">
    <property type="protein sequence ID" value="TNN44532.1"/>
    <property type="molecule type" value="Genomic_DNA"/>
</dbReference>
<gene>
    <name evidence="1" type="ORF">EYF80_045255</name>
</gene>
<reference evidence="1 2" key="1">
    <citation type="submission" date="2019-03" db="EMBL/GenBank/DDBJ databases">
        <title>First draft genome of Liparis tanakae, snailfish: a comprehensive survey of snailfish specific genes.</title>
        <authorList>
            <person name="Kim W."/>
            <person name="Song I."/>
            <person name="Jeong J.-H."/>
            <person name="Kim D."/>
            <person name="Kim S."/>
            <person name="Ryu S."/>
            <person name="Song J.Y."/>
            <person name="Lee S.K."/>
        </authorList>
    </citation>
    <scope>NUCLEOTIDE SEQUENCE [LARGE SCALE GENOMIC DNA]</scope>
    <source>
        <tissue evidence="1">Muscle</tissue>
    </source>
</reference>
<evidence type="ECO:0000313" key="2">
    <source>
        <dbReference type="Proteomes" id="UP000314294"/>
    </source>
</evidence>
<evidence type="ECO:0000313" key="1">
    <source>
        <dbReference type="EMBL" id="TNN44532.1"/>
    </source>
</evidence>
<proteinExistence type="predicted"/>
<comment type="caution">
    <text evidence="1">The sequence shown here is derived from an EMBL/GenBank/DDBJ whole genome shotgun (WGS) entry which is preliminary data.</text>
</comment>
<keyword evidence="2" id="KW-1185">Reference proteome</keyword>